<dbReference type="VEuPathDB" id="FungiDB:PC110_g19197"/>
<protein>
    <recommendedName>
        <fullName evidence="8">Integrase zinc-binding domain-containing protein</fullName>
    </recommendedName>
</protein>
<dbReference type="OrthoDB" id="127962at2759"/>
<evidence type="ECO:0000313" key="6">
    <source>
        <dbReference type="EMBL" id="RAW24373.1"/>
    </source>
</evidence>
<feature type="region of interest" description="Disordered" evidence="1">
    <location>
        <begin position="1"/>
        <end position="43"/>
    </location>
</feature>
<dbReference type="Proteomes" id="UP000736787">
    <property type="component" value="Unassembled WGS sequence"/>
</dbReference>
<dbReference type="EMBL" id="MJFZ01000895">
    <property type="protein sequence ID" value="RAW24373.1"/>
    <property type="molecule type" value="Genomic_DNA"/>
</dbReference>
<evidence type="ECO:0000313" key="2">
    <source>
        <dbReference type="EMBL" id="KAG2823721.1"/>
    </source>
</evidence>
<evidence type="ECO:0000313" key="4">
    <source>
        <dbReference type="EMBL" id="KAG2961916.1"/>
    </source>
</evidence>
<dbReference type="EMBL" id="RCMG01001597">
    <property type="protein sequence ID" value="KAG2823721.1"/>
    <property type="molecule type" value="Genomic_DNA"/>
</dbReference>
<evidence type="ECO:0000313" key="5">
    <source>
        <dbReference type="EMBL" id="KAG3205230.1"/>
    </source>
</evidence>
<dbReference type="Proteomes" id="UP000760860">
    <property type="component" value="Unassembled WGS sequence"/>
</dbReference>
<evidence type="ECO:0000313" key="7">
    <source>
        <dbReference type="Proteomes" id="UP000251314"/>
    </source>
</evidence>
<name>A0A329RHZ0_9STRA</name>
<dbReference type="AlphaFoldDB" id="A0A329RHZ0"/>
<dbReference type="Proteomes" id="UP000697107">
    <property type="component" value="Unassembled WGS sequence"/>
</dbReference>
<dbReference type="EMBL" id="RCMK01001567">
    <property type="protein sequence ID" value="KAG2891867.1"/>
    <property type="molecule type" value="Genomic_DNA"/>
</dbReference>
<dbReference type="Proteomes" id="UP000251314">
    <property type="component" value="Unassembled WGS sequence"/>
</dbReference>
<dbReference type="EMBL" id="RCML01001530">
    <property type="protein sequence ID" value="KAG2961916.1"/>
    <property type="molecule type" value="Genomic_DNA"/>
</dbReference>
<proteinExistence type="predicted"/>
<reference evidence="2" key="2">
    <citation type="submission" date="2018-10" db="EMBL/GenBank/DDBJ databases">
        <title>Effector identification in a new, highly contiguous assembly of the strawberry crown rot pathogen Phytophthora cactorum.</title>
        <authorList>
            <person name="Armitage A.D."/>
            <person name="Nellist C.F."/>
            <person name="Bates H."/>
            <person name="Vickerstaff R.J."/>
            <person name="Harrison R.J."/>
        </authorList>
    </citation>
    <scope>NUCLEOTIDE SEQUENCE</scope>
    <source>
        <strain evidence="2">15-7</strain>
        <strain evidence="3">4040</strain>
        <strain evidence="4">P415</strain>
        <strain evidence="5">P421</strain>
    </source>
</reference>
<reference evidence="6 7" key="1">
    <citation type="submission" date="2018-01" db="EMBL/GenBank/DDBJ databases">
        <title>Draft genome of the strawberry crown rot pathogen Phytophthora cactorum.</title>
        <authorList>
            <person name="Armitage A.D."/>
            <person name="Lysoe E."/>
            <person name="Nellist C.F."/>
            <person name="Harrison R.J."/>
            <person name="Brurberg M.B."/>
        </authorList>
    </citation>
    <scope>NUCLEOTIDE SEQUENCE [LARGE SCALE GENOMIC DNA]</scope>
    <source>
        <strain evidence="6 7">10300</strain>
    </source>
</reference>
<evidence type="ECO:0000256" key="1">
    <source>
        <dbReference type="SAM" id="MobiDB-lite"/>
    </source>
</evidence>
<gene>
    <name evidence="6" type="ORF">PC110_g19197</name>
    <name evidence="2" type="ORF">PC113_g22145</name>
    <name evidence="3" type="ORF">PC117_g24152</name>
    <name evidence="4" type="ORF">PC118_g21709</name>
    <name evidence="5" type="ORF">PC129_g22178</name>
</gene>
<evidence type="ECO:0000313" key="3">
    <source>
        <dbReference type="EMBL" id="KAG2891867.1"/>
    </source>
</evidence>
<dbReference type="EMBL" id="RCMV01001976">
    <property type="protein sequence ID" value="KAG3205230.1"/>
    <property type="molecule type" value="Genomic_DNA"/>
</dbReference>
<sequence>MSDRTPSGESAEGVTPSEEVPMGTNPLTQAEQEEDLQGRAQEADSSPIDAFGLDYDKFVAEQERLPWMRALKAFLSHGALALDPQLRVSVLKMSPHYLIRNAVLMRCVHLGAHAGPARTICVPAVPLPFIQTVLHYCHADIFSAHLGKTNTADNVMGQLCAHYFGLHVRARV</sequence>
<organism evidence="6 7">
    <name type="scientific">Phytophthora cactorum</name>
    <dbReference type="NCBI Taxonomy" id="29920"/>
    <lineage>
        <taxon>Eukaryota</taxon>
        <taxon>Sar</taxon>
        <taxon>Stramenopiles</taxon>
        <taxon>Oomycota</taxon>
        <taxon>Peronosporomycetes</taxon>
        <taxon>Peronosporales</taxon>
        <taxon>Peronosporaceae</taxon>
        <taxon>Phytophthora</taxon>
    </lineage>
</organism>
<comment type="caution">
    <text evidence="6">The sequence shown here is derived from an EMBL/GenBank/DDBJ whole genome shotgun (WGS) entry which is preliminary data.</text>
</comment>
<accession>A0A329RHZ0</accession>
<keyword evidence="7" id="KW-1185">Reference proteome</keyword>
<dbReference type="Proteomes" id="UP000735874">
    <property type="component" value="Unassembled WGS sequence"/>
</dbReference>
<evidence type="ECO:0008006" key="8">
    <source>
        <dbReference type="Google" id="ProtNLM"/>
    </source>
</evidence>